<proteinExistence type="predicted"/>
<sequence>MFTQNGACNLLRMRNIQEVETKQEGNISKAVNLLFYWPAARREVILKTIPLLRVCSQKFNELQKMDSLFLYIHKPAGVFSSRFYRVLTQYDEFCVKLRSTIKRIEYTFWTS</sequence>
<dbReference type="EMBL" id="BGPR01009180">
    <property type="protein sequence ID" value="GBN38426.1"/>
    <property type="molecule type" value="Genomic_DNA"/>
</dbReference>
<keyword evidence="2" id="KW-1185">Reference proteome</keyword>
<dbReference type="AlphaFoldDB" id="A0A4Y2NL11"/>
<accession>A0A4Y2NL11</accession>
<protein>
    <submittedName>
        <fullName evidence="1">Uncharacterized protein</fullName>
    </submittedName>
</protein>
<evidence type="ECO:0000313" key="1">
    <source>
        <dbReference type="EMBL" id="GBN38426.1"/>
    </source>
</evidence>
<comment type="caution">
    <text evidence="1">The sequence shown here is derived from an EMBL/GenBank/DDBJ whole genome shotgun (WGS) entry which is preliminary data.</text>
</comment>
<name>A0A4Y2NL11_ARAVE</name>
<dbReference type="Proteomes" id="UP000499080">
    <property type="component" value="Unassembled WGS sequence"/>
</dbReference>
<gene>
    <name evidence="1" type="ORF">AVEN_248239_1</name>
</gene>
<reference evidence="1 2" key="1">
    <citation type="journal article" date="2019" name="Sci. Rep.">
        <title>Orb-weaving spider Araneus ventricosus genome elucidates the spidroin gene catalogue.</title>
        <authorList>
            <person name="Kono N."/>
            <person name="Nakamura H."/>
            <person name="Ohtoshi R."/>
            <person name="Moran D.A.P."/>
            <person name="Shinohara A."/>
            <person name="Yoshida Y."/>
            <person name="Fujiwara M."/>
            <person name="Mori M."/>
            <person name="Tomita M."/>
            <person name="Arakawa K."/>
        </authorList>
    </citation>
    <scope>NUCLEOTIDE SEQUENCE [LARGE SCALE GENOMIC DNA]</scope>
</reference>
<evidence type="ECO:0000313" key="2">
    <source>
        <dbReference type="Proteomes" id="UP000499080"/>
    </source>
</evidence>
<organism evidence="1 2">
    <name type="scientific">Araneus ventricosus</name>
    <name type="common">Orbweaver spider</name>
    <name type="synonym">Epeira ventricosa</name>
    <dbReference type="NCBI Taxonomy" id="182803"/>
    <lineage>
        <taxon>Eukaryota</taxon>
        <taxon>Metazoa</taxon>
        <taxon>Ecdysozoa</taxon>
        <taxon>Arthropoda</taxon>
        <taxon>Chelicerata</taxon>
        <taxon>Arachnida</taxon>
        <taxon>Araneae</taxon>
        <taxon>Araneomorphae</taxon>
        <taxon>Entelegynae</taxon>
        <taxon>Araneoidea</taxon>
        <taxon>Araneidae</taxon>
        <taxon>Araneus</taxon>
    </lineage>
</organism>